<keyword evidence="3" id="KW-0235">DNA replication</keyword>
<sequence>MTYDGIGIAESAEFNGLFYTPIHLHTDLSNANMVEVVNNYKQYIDKAVKMGMKAIAFTEHGNILSHYNKKMYAEKNGLKYLHGCEVYVTMTLEEKKRDNFHMVLIAKNHEGFKELNKMVSTGFNRKGNNFYYNPRISWEDIKNTSDNIIISTACLGGIIWQLHKNKTGSEFAGEKLQEVINWFSVNKHRAFLEVQPHYQLEQIQYNKMLMKIAKETGIRLVAGSDTHSLNEEYDDARKVLQKAKKIKFEDEDSFDLSMHSYEKMFKMFQRQGIFEDTEIHQAMQNTNLIADLVEPWEIDYSKKYPQLYDNPNEVFQQKIAEGIKFRGIDKFPLSEKKMYAERIAMELEVYKANEAVNYMLLEDAVKSYARENDVPYGFGRGSVTGSIIAYLMQITHMDSIKRKLNFPRFMSKERISLADIDTDYAPNKRHIVQDYLINHPKLSCAKIVTYNKVELLSAIRDIGRGLEMDLNEVDEIAKGVEDNEQFYRDKYPKLFHYVDLIKGTIVSIGAHACGIAVSPIPLDEHMGLITVIDAKTKLPVTLTQINMKEIDAQNFVKLDVLGLDTVELIDGAVNLAGLKFSDILPENLDSEDEKVWASIIDNNIGIFQWESDYAHQCYKDLFDPHTIQKVKESNPNASFIDLFSLGNASIRPSGASYRDRLYAGEFNSQGLEALDKFLSNSQGYMVYQEQIIDFLVQFCGYSGGQADIVRRAIGKKDHDALNKVIPEIKERFIRTLIDEHHVPKEDVEEIAMSFIQVIKDASDYGFSINHSDAYSWLGYASAWLRYYYPLEFITANLNVNISKQDKTTKLIEYAKSQGVEINPIKFRYSLSGYTFDKDTNSIYQGIHPVKFLNAQLADGLYELRDNQYNSFVDLLMDIKDGTHTIEFATVTEEKTHVEDIDDETGEPITLTDIIYCKDFDNLSKSVDYREFLLQEFSKAEMKEINKLEKIGAIRHVCKPSVQINSKQMKILISLNYFSEFGGNKKLLDIFEAFDKEYKPSHKLKTKRERYAKLLQLESEMTDASLSLVEQCTAELEFLGHVETIADTIPPNRMMVVEVNVMKSYTRAKAYQFSSGEVREFKMGSKLYAYVPFKEMDVIEIIGADIKAKNKKIDGRWQAHPTEKEAWLKEIKFIRKGDSDSE</sequence>
<dbReference type="AlphaFoldDB" id="A0A2B9Q2P4"/>
<keyword evidence="4" id="KW-0239">DNA-directed DNA polymerase</keyword>
<evidence type="ECO:0000313" key="7">
    <source>
        <dbReference type="Proteomes" id="UP000223777"/>
    </source>
</evidence>
<reference evidence="6 7" key="1">
    <citation type="submission" date="2017-09" db="EMBL/GenBank/DDBJ databases">
        <title>Large-scale bioinformatics analysis of Bacillus genomes uncovers conserved roles of natural products in bacterial physiology.</title>
        <authorList>
            <consortium name="Agbiome Team Llc"/>
            <person name="Bleich R.M."/>
            <person name="Grubbs K.J."/>
            <person name="Santa Maria K.C."/>
            <person name="Allen S.E."/>
            <person name="Farag S."/>
            <person name="Shank E.A."/>
            <person name="Bowers A."/>
        </authorList>
    </citation>
    <scope>NUCLEOTIDE SEQUENCE [LARGE SCALE GENOMIC DNA]</scope>
    <source>
        <strain evidence="6 7">AFS050027</strain>
    </source>
</reference>
<feature type="domain" description="Polymerase/histidinol phosphatase N-terminal" evidence="5">
    <location>
        <begin position="20"/>
        <end position="90"/>
    </location>
</feature>
<dbReference type="Pfam" id="PF07733">
    <property type="entry name" value="DNA_pol3_alpha"/>
    <property type="match status" value="1"/>
</dbReference>
<dbReference type="SMART" id="SM00481">
    <property type="entry name" value="POLIIIAc"/>
    <property type="match status" value="1"/>
</dbReference>
<evidence type="ECO:0000256" key="4">
    <source>
        <dbReference type="ARBA" id="ARBA00022932"/>
    </source>
</evidence>
<dbReference type="Gene3D" id="3.20.20.140">
    <property type="entry name" value="Metal-dependent hydrolases"/>
    <property type="match status" value="1"/>
</dbReference>
<dbReference type="InterPro" id="IPR040982">
    <property type="entry name" value="DNA_pol3_finger"/>
</dbReference>
<dbReference type="Proteomes" id="UP000223777">
    <property type="component" value="Unassembled WGS sequence"/>
</dbReference>
<dbReference type="GO" id="GO:0006260">
    <property type="term" value="P:DNA replication"/>
    <property type="evidence" value="ECO:0007669"/>
    <property type="project" value="UniProtKB-KW"/>
</dbReference>
<evidence type="ECO:0000259" key="5">
    <source>
        <dbReference type="SMART" id="SM00481"/>
    </source>
</evidence>
<dbReference type="Pfam" id="PF02811">
    <property type="entry name" value="PHP"/>
    <property type="match status" value="1"/>
</dbReference>
<proteinExistence type="predicted"/>
<dbReference type="SUPFAM" id="SSF89550">
    <property type="entry name" value="PHP domain-like"/>
    <property type="match status" value="1"/>
</dbReference>
<keyword evidence="1" id="KW-0808">Transferase</keyword>
<dbReference type="GO" id="GO:0003887">
    <property type="term" value="F:DNA-directed DNA polymerase activity"/>
    <property type="evidence" value="ECO:0007669"/>
    <property type="project" value="UniProtKB-KW"/>
</dbReference>
<dbReference type="InterPro" id="IPR016195">
    <property type="entry name" value="Pol/histidinol_Pase-like"/>
</dbReference>
<dbReference type="InterPro" id="IPR004805">
    <property type="entry name" value="DnaE2/DnaE/PolC"/>
</dbReference>
<dbReference type="EMBL" id="NUIL01000015">
    <property type="protein sequence ID" value="PGO29173.1"/>
    <property type="molecule type" value="Genomic_DNA"/>
</dbReference>
<keyword evidence="2" id="KW-0548">Nucleotidyltransferase</keyword>
<dbReference type="InterPro" id="IPR011708">
    <property type="entry name" value="DNA_pol3_alpha_NTPase_dom"/>
</dbReference>
<dbReference type="Pfam" id="PF17657">
    <property type="entry name" value="DNA_pol3_finger"/>
    <property type="match status" value="1"/>
</dbReference>
<dbReference type="RefSeq" id="WP_097883380.1">
    <property type="nucleotide sequence ID" value="NZ_NUIL01000015.1"/>
</dbReference>
<evidence type="ECO:0000313" key="6">
    <source>
        <dbReference type="EMBL" id="PGO29173.1"/>
    </source>
</evidence>
<gene>
    <name evidence="6" type="ORF">CN984_12055</name>
</gene>
<evidence type="ECO:0000256" key="1">
    <source>
        <dbReference type="ARBA" id="ARBA00022679"/>
    </source>
</evidence>
<dbReference type="GO" id="GO:0008408">
    <property type="term" value="F:3'-5' exonuclease activity"/>
    <property type="evidence" value="ECO:0007669"/>
    <property type="project" value="InterPro"/>
</dbReference>
<dbReference type="InterPro" id="IPR003141">
    <property type="entry name" value="Pol/His_phosphatase_N"/>
</dbReference>
<comment type="caution">
    <text evidence="6">The sequence shown here is derived from an EMBL/GenBank/DDBJ whole genome shotgun (WGS) entry which is preliminary data.</text>
</comment>
<evidence type="ECO:0000256" key="2">
    <source>
        <dbReference type="ARBA" id="ARBA00022695"/>
    </source>
</evidence>
<accession>A0A2B9Q2P4</accession>
<name>A0A2B9Q2P4_BACCE</name>
<dbReference type="InterPro" id="IPR004013">
    <property type="entry name" value="PHP_dom"/>
</dbReference>
<protein>
    <submittedName>
        <fullName evidence="6">DNA polymerase III subunit alpha</fullName>
    </submittedName>
</protein>
<dbReference type="PANTHER" id="PTHR32294">
    <property type="entry name" value="DNA POLYMERASE III SUBUNIT ALPHA"/>
    <property type="match status" value="1"/>
</dbReference>
<evidence type="ECO:0000256" key="3">
    <source>
        <dbReference type="ARBA" id="ARBA00022705"/>
    </source>
</evidence>
<organism evidence="6 7">
    <name type="scientific">Bacillus cereus</name>
    <dbReference type="NCBI Taxonomy" id="1396"/>
    <lineage>
        <taxon>Bacteria</taxon>
        <taxon>Bacillati</taxon>
        <taxon>Bacillota</taxon>
        <taxon>Bacilli</taxon>
        <taxon>Bacillales</taxon>
        <taxon>Bacillaceae</taxon>
        <taxon>Bacillus</taxon>
        <taxon>Bacillus cereus group</taxon>
    </lineage>
</organism>